<dbReference type="PIRSF" id="PIRSF000124">
    <property type="entry name" value="UDPglc_GDPman_dh"/>
    <property type="match status" value="1"/>
</dbReference>
<proteinExistence type="inferred from homology"/>
<evidence type="ECO:0000256" key="4">
    <source>
        <dbReference type="ARBA" id="ARBA00023002"/>
    </source>
</evidence>
<dbReference type="SUPFAM" id="SSF52413">
    <property type="entry name" value="UDP-glucose/GDP-mannose dehydrogenase C-terminal domain"/>
    <property type="match status" value="1"/>
</dbReference>
<dbReference type="Gene3D" id="1.10.1040.10">
    <property type="entry name" value="N-(1-d-carboxylethyl)-l-norvaline Dehydrogenase, domain 2"/>
    <property type="match status" value="1"/>
</dbReference>
<comment type="similarity">
    <text evidence="2 7">Belongs to the UDP-glucose/GDP-mannose dehydrogenase family.</text>
</comment>
<dbReference type="RefSeq" id="WP_044049291.1">
    <property type="nucleotide sequence ID" value="NZ_CP003984.1"/>
</dbReference>
<evidence type="ECO:0000313" key="13">
    <source>
        <dbReference type="Proteomes" id="UP000028680"/>
    </source>
</evidence>
<evidence type="ECO:0000313" key="12">
    <source>
        <dbReference type="EMBL" id="AII86450.1"/>
    </source>
</evidence>
<dbReference type="Proteomes" id="UP000028680">
    <property type="component" value="Chromosome"/>
</dbReference>
<feature type="binding site" evidence="9">
    <location>
        <begin position="242"/>
        <end position="246"/>
    </location>
    <ligand>
        <name>substrate</name>
    </ligand>
</feature>
<evidence type="ECO:0000256" key="1">
    <source>
        <dbReference type="ARBA" id="ARBA00004701"/>
    </source>
</evidence>
<evidence type="ECO:0000259" key="11">
    <source>
        <dbReference type="SMART" id="SM00984"/>
    </source>
</evidence>
<dbReference type="EMBL" id="CP003984">
    <property type="protein sequence ID" value="AII86450.1"/>
    <property type="molecule type" value="Genomic_DNA"/>
</dbReference>
<accession>A0AAN0RHY1</accession>
<feature type="binding site" evidence="10">
    <location>
        <position position="34"/>
    </location>
    <ligand>
        <name>NAD(+)</name>
        <dbReference type="ChEBI" id="CHEBI:57540"/>
    </ligand>
</feature>
<evidence type="ECO:0000256" key="2">
    <source>
        <dbReference type="ARBA" id="ARBA00006601"/>
    </source>
</evidence>
<name>A0AAN0RHY1_9RHOB</name>
<feature type="binding site" evidence="9">
    <location>
        <position position="197"/>
    </location>
    <ligand>
        <name>substrate</name>
    </ligand>
</feature>
<feature type="binding site" evidence="9">
    <location>
        <begin position="142"/>
        <end position="145"/>
    </location>
    <ligand>
        <name>substrate</name>
    </ligand>
</feature>
<evidence type="ECO:0000256" key="8">
    <source>
        <dbReference type="PIRSR" id="PIRSR500134-1"/>
    </source>
</evidence>
<organism evidence="12 13">
    <name type="scientific">Planktomarina temperata RCA23</name>
    <dbReference type="NCBI Taxonomy" id="666509"/>
    <lineage>
        <taxon>Bacteria</taxon>
        <taxon>Pseudomonadati</taxon>
        <taxon>Pseudomonadota</taxon>
        <taxon>Alphaproteobacteria</taxon>
        <taxon>Rhodobacterales</taxon>
        <taxon>Paracoccaceae</taxon>
        <taxon>Planktomarina</taxon>
    </lineage>
</organism>
<dbReference type="NCBIfam" id="TIGR03026">
    <property type="entry name" value="NDP-sugDHase"/>
    <property type="match status" value="1"/>
</dbReference>
<comment type="catalytic activity">
    <reaction evidence="6 7">
        <text>UDP-alpha-D-glucose + 2 NAD(+) + H2O = UDP-alpha-D-glucuronate + 2 NADH + 3 H(+)</text>
        <dbReference type="Rhea" id="RHEA:23596"/>
        <dbReference type="ChEBI" id="CHEBI:15377"/>
        <dbReference type="ChEBI" id="CHEBI:15378"/>
        <dbReference type="ChEBI" id="CHEBI:57540"/>
        <dbReference type="ChEBI" id="CHEBI:57945"/>
        <dbReference type="ChEBI" id="CHEBI:58052"/>
        <dbReference type="ChEBI" id="CHEBI:58885"/>
        <dbReference type="EC" id="1.1.1.22"/>
    </reaction>
</comment>
<dbReference type="InterPro" id="IPR028357">
    <property type="entry name" value="UDPglc_DH_bac"/>
</dbReference>
<keyword evidence="4 7" id="KW-0560">Oxidoreductase</keyword>
<dbReference type="InterPro" id="IPR014026">
    <property type="entry name" value="UDP-Glc/GDP-Man_DH_dimer"/>
</dbReference>
<protein>
    <recommendedName>
        <fullName evidence="3 7">UDP-glucose 6-dehydrogenase</fullName>
        <ecNumber evidence="3 7">1.1.1.22</ecNumber>
    </recommendedName>
</protein>
<keyword evidence="5 7" id="KW-0520">NAD</keyword>
<feature type="binding site" evidence="10">
    <location>
        <position position="83"/>
    </location>
    <ligand>
        <name>NAD(+)</name>
        <dbReference type="ChEBI" id="CHEBI:57540"/>
    </ligand>
</feature>
<dbReference type="InterPro" id="IPR014027">
    <property type="entry name" value="UDP-Glc/GDP-Man_DH_C"/>
</dbReference>
<comment type="pathway">
    <text evidence="1">Nucleotide-sugar biosynthesis; UDP-alpha-D-glucuronate biosynthesis; UDP-alpha-D-glucuronate from UDP-alpha-D-glucose: step 1/1.</text>
</comment>
<dbReference type="InterPro" id="IPR036220">
    <property type="entry name" value="UDP-Glc/GDP-Man_DH_C_sf"/>
</dbReference>
<evidence type="ECO:0000256" key="9">
    <source>
        <dbReference type="PIRSR" id="PIRSR500134-2"/>
    </source>
</evidence>
<dbReference type="SMART" id="SM00984">
    <property type="entry name" value="UDPG_MGDP_dh_C"/>
    <property type="match status" value="1"/>
</dbReference>
<keyword evidence="13" id="KW-1185">Reference proteome</keyword>
<dbReference type="Pfam" id="PF03721">
    <property type="entry name" value="UDPG_MGDP_dh_N"/>
    <property type="match status" value="1"/>
</dbReference>
<dbReference type="SUPFAM" id="SSF48179">
    <property type="entry name" value="6-phosphogluconate dehydrogenase C-terminal domain-like"/>
    <property type="match status" value="1"/>
</dbReference>
<dbReference type="GO" id="GO:0051287">
    <property type="term" value="F:NAD binding"/>
    <property type="evidence" value="ECO:0007669"/>
    <property type="project" value="InterPro"/>
</dbReference>
<feature type="domain" description="UDP-glucose/GDP-mannose dehydrogenase C-terminal" evidence="11">
    <location>
        <begin position="300"/>
        <end position="387"/>
    </location>
</feature>
<dbReference type="KEGG" id="ptp:RCA23_c08940"/>
<dbReference type="InterPro" id="IPR013328">
    <property type="entry name" value="6PGD_dom2"/>
</dbReference>
<sequence length="388" mass="42912">MRIAVAGLGYVGLTNAVLLAQNNPVIALDIDAARVELVNARQSPIADPELEEFLRNRALDLSATVDAQRAYSQADYVIVATPTNYDPLTHFFDTSSVEAVIEQVSAINPSAVIVIKSTIPVGFVEQARARFASNNIIFSPEFLREGRALFDNLHPSRIIVGERSERAKVFANLLLEGAQTREVPLLFTDAQEAEAIKLFANSYLAMRVGFFNELDSYAMARDLQTRQIIDGVCLDPRIGSHYNNPSFGYGGYCLPKDSKQLFANFAQVPQNLIRAIVDANDTRKTFLAEKIVERAPKTVGVFRLVMKTGSDNYRESAIQGIMDRLKARNVEVIIYEPTLSVGRFDGARVEPDLVAFKAQSDVILANRADATLADVEDKLFTRDVYGID</sequence>
<feature type="binding site" evidence="10">
    <location>
        <position position="118"/>
    </location>
    <ligand>
        <name>NAD(+)</name>
        <dbReference type="ChEBI" id="CHEBI:57540"/>
    </ligand>
</feature>
<dbReference type="GO" id="GO:0003979">
    <property type="term" value="F:UDP-glucose 6-dehydrogenase activity"/>
    <property type="evidence" value="ECO:0007669"/>
    <property type="project" value="UniProtKB-EC"/>
</dbReference>
<feature type="active site" description="Nucleophile" evidence="8">
    <location>
        <position position="253"/>
    </location>
</feature>
<dbReference type="GO" id="GO:0000271">
    <property type="term" value="P:polysaccharide biosynthetic process"/>
    <property type="evidence" value="ECO:0007669"/>
    <property type="project" value="InterPro"/>
</dbReference>
<feature type="binding site" evidence="9">
    <location>
        <position position="306"/>
    </location>
    <ligand>
        <name>substrate</name>
    </ligand>
</feature>
<evidence type="ECO:0000256" key="6">
    <source>
        <dbReference type="ARBA" id="ARBA00047473"/>
    </source>
</evidence>
<feature type="binding site" evidence="10">
    <location>
        <position position="256"/>
    </location>
    <ligand>
        <name>NAD(+)</name>
        <dbReference type="ChEBI" id="CHEBI:57540"/>
    </ligand>
</feature>
<gene>
    <name evidence="12" type="primary">ugd</name>
    <name evidence="12" type="ORF">RCA23_c08940</name>
</gene>
<dbReference type="InterPro" id="IPR001732">
    <property type="entry name" value="UDP-Glc/GDP-Man_DH_N"/>
</dbReference>
<dbReference type="EC" id="1.1.1.22" evidence="3 7"/>
<evidence type="ECO:0000256" key="3">
    <source>
        <dbReference type="ARBA" id="ARBA00012954"/>
    </source>
</evidence>
<dbReference type="Gene3D" id="3.40.50.720">
    <property type="entry name" value="NAD(P)-binding Rossmann-like Domain"/>
    <property type="match status" value="2"/>
</dbReference>
<feature type="binding site" evidence="9">
    <location>
        <position position="250"/>
    </location>
    <ligand>
        <name>substrate</name>
    </ligand>
</feature>
<dbReference type="PANTHER" id="PTHR43750:SF2">
    <property type="entry name" value="UDP-GLUCOSE 6-DEHYDROGENASE"/>
    <property type="match status" value="1"/>
</dbReference>
<evidence type="ECO:0000256" key="7">
    <source>
        <dbReference type="PIRNR" id="PIRNR000124"/>
    </source>
</evidence>
<evidence type="ECO:0000256" key="5">
    <source>
        <dbReference type="ARBA" id="ARBA00023027"/>
    </source>
</evidence>
<feature type="binding site" evidence="10">
    <location>
        <position position="29"/>
    </location>
    <ligand>
        <name>NAD(+)</name>
        <dbReference type="ChEBI" id="CHEBI:57540"/>
    </ligand>
</feature>
<dbReference type="InterPro" id="IPR017476">
    <property type="entry name" value="UDP-Glc/GDP-Man"/>
</dbReference>
<dbReference type="SUPFAM" id="SSF51735">
    <property type="entry name" value="NAD(P)-binding Rossmann-fold domains"/>
    <property type="match status" value="1"/>
</dbReference>
<reference evidence="12 13" key="1">
    <citation type="journal article" date="2014" name="ISME J.">
        <title>Adaptation of an abundant Roseobacter RCA organism to pelagic systems revealed by genomic and transcriptomic analyses.</title>
        <authorList>
            <person name="Voget S."/>
            <person name="Wemheuer B."/>
            <person name="Brinkhoff T."/>
            <person name="Vollmers J."/>
            <person name="Dietrich S."/>
            <person name="Giebel H.A."/>
            <person name="Beardsley C."/>
            <person name="Sardemann C."/>
            <person name="Bakenhus I."/>
            <person name="Billerbeck S."/>
            <person name="Daniel R."/>
            <person name="Simon M."/>
        </authorList>
    </citation>
    <scope>NUCLEOTIDE SEQUENCE [LARGE SCALE GENOMIC DNA]</scope>
    <source>
        <strain evidence="12 13">RCA23</strain>
    </source>
</reference>
<dbReference type="PANTHER" id="PTHR43750">
    <property type="entry name" value="UDP-GLUCOSE 6-DEHYDROGENASE TUAD"/>
    <property type="match status" value="1"/>
</dbReference>
<dbReference type="AlphaFoldDB" id="A0AAN0RHY1"/>
<dbReference type="InterPro" id="IPR008927">
    <property type="entry name" value="6-PGluconate_DH-like_C_sf"/>
</dbReference>
<evidence type="ECO:0000256" key="10">
    <source>
        <dbReference type="PIRSR" id="PIRSR500134-3"/>
    </source>
</evidence>
<feature type="binding site" evidence="10">
    <location>
        <position position="314"/>
    </location>
    <ligand>
        <name>NAD(+)</name>
        <dbReference type="ChEBI" id="CHEBI:57540"/>
    </ligand>
</feature>
<dbReference type="Pfam" id="PF00984">
    <property type="entry name" value="UDPG_MGDP_dh"/>
    <property type="match status" value="1"/>
</dbReference>
<dbReference type="PIRSF" id="PIRSF500134">
    <property type="entry name" value="UDPglc_DH_bac"/>
    <property type="match status" value="1"/>
</dbReference>
<feature type="binding site" evidence="10">
    <location>
        <position position="145"/>
    </location>
    <ligand>
        <name>NAD(+)</name>
        <dbReference type="ChEBI" id="CHEBI:57540"/>
    </ligand>
</feature>
<dbReference type="InterPro" id="IPR036291">
    <property type="entry name" value="NAD(P)-bd_dom_sf"/>
</dbReference>
<feature type="binding site" evidence="9">
    <location>
        <position position="307"/>
    </location>
    <ligand>
        <name>substrate</name>
    </ligand>
</feature>